<protein>
    <submittedName>
        <fullName evidence="2">Uncharacterized protein</fullName>
    </submittedName>
</protein>
<feature type="region of interest" description="Disordered" evidence="1">
    <location>
        <begin position="19"/>
        <end position="53"/>
    </location>
</feature>
<comment type="caution">
    <text evidence="2">The sequence shown here is derived from an EMBL/GenBank/DDBJ whole genome shotgun (WGS) entry which is preliminary data.</text>
</comment>
<dbReference type="Proteomes" id="UP001454036">
    <property type="component" value="Unassembled WGS sequence"/>
</dbReference>
<dbReference type="EMBL" id="BAABME010002782">
    <property type="protein sequence ID" value="GAA0156090.1"/>
    <property type="molecule type" value="Genomic_DNA"/>
</dbReference>
<sequence length="97" mass="11048">MMKTQLGGSWLGAVARAVSGGGGPRSGMQKLATTPMDISSHDEKIKGPEKLRGWPEMALKTHSWPRPQQRRRPEVTKMTWHRYYNPNLQCGSWWNQT</sequence>
<organism evidence="2 3">
    <name type="scientific">Lithospermum erythrorhizon</name>
    <name type="common">Purple gromwell</name>
    <name type="synonym">Lithospermum officinale var. erythrorhizon</name>
    <dbReference type="NCBI Taxonomy" id="34254"/>
    <lineage>
        <taxon>Eukaryota</taxon>
        <taxon>Viridiplantae</taxon>
        <taxon>Streptophyta</taxon>
        <taxon>Embryophyta</taxon>
        <taxon>Tracheophyta</taxon>
        <taxon>Spermatophyta</taxon>
        <taxon>Magnoliopsida</taxon>
        <taxon>eudicotyledons</taxon>
        <taxon>Gunneridae</taxon>
        <taxon>Pentapetalae</taxon>
        <taxon>asterids</taxon>
        <taxon>lamiids</taxon>
        <taxon>Boraginales</taxon>
        <taxon>Boraginaceae</taxon>
        <taxon>Boraginoideae</taxon>
        <taxon>Lithospermeae</taxon>
        <taxon>Lithospermum</taxon>
    </lineage>
</organism>
<reference evidence="2 3" key="1">
    <citation type="submission" date="2024-01" db="EMBL/GenBank/DDBJ databases">
        <title>The complete chloroplast genome sequence of Lithospermum erythrorhizon: insights into the phylogenetic relationship among Boraginaceae species and the maternal lineages of purple gromwells.</title>
        <authorList>
            <person name="Okada T."/>
            <person name="Watanabe K."/>
        </authorList>
    </citation>
    <scope>NUCLEOTIDE SEQUENCE [LARGE SCALE GENOMIC DNA]</scope>
</reference>
<proteinExistence type="predicted"/>
<name>A0AAV3PXW1_LITER</name>
<accession>A0AAV3PXW1</accession>
<gene>
    <name evidence="2" type="ORF">LIER_13663</name>
</gene>
<evidence type="ECO:0000313" key="2">
    <source>
        <dbReference type="EMBL" id="GAA0156090.1"/>
    </source>
</evidence>
<dbReference type="AlphaFoldDB" id="A0AAV3PXW1"/>
<feature type="compositionally biased region" description="Basic and acidic residues" evidence="1">
    <location>
        <begin position="39"/>
        <end position="53"/>
    </location>
</feature>
<evidence type="ECO:0000256" key="1">
    <source>
        <dbReference type="SAM" id="MobiDB-lite"/>
    </source>
</evidence>
<evidence type="ECO:0000313" key="3">
    <source>
        <dbReference type="Proteomes" id="UP001454036"/>
    </source>
</evidence>
<keyword evidence="3" id="KW-1185">Reference proteome</keyword>